<keyword evidence="2" id="KW-1185">Reference proteome</keyword>
<evidence type="ECO:0008006" key="3">
    <source>
        <dbReference type="Google" id="ProtNLM"/>
    </source>
</evidence>
<evidence type="ECO:0000313" key="2">
    <source>
        <dbReference type="Proteomes" id="UP001472677"/>
    </source>
</evidence>
<dbReference type="Proteomes" id="UP001472677">
    <property type="component" value="Unassembled WGS sequence"/>
</dbReference>
<gene>
    <name evidence="1" type="ORF">V6N12_029144</name>
</gene>
<organism evidence="1 2">
    <name type="scientific">Hibiscus sabdariffa</name>
    <name type="common">roselle</name>
    <dbReference type="NCBI Taxonomy" id="183260"/>
    <lineage>
        <taxon>Eukaryota</taxon>
        <taxon>Viridiplantae</taxon>
        <taxon>Streptophyta</taxon>
        <taxon>Embryophyta</taxon>
        <taxon>Tracheophyta</taxon>
        <taxon>Spermatophyta</taxon>
        <taxon>Magnoliopsida</taxon>
        <taxon>eudicotyledons</taxon>
        <taxon>Gunneridae</taxon>
        <taxon>Pentapetalae</taxon>
        <taxon>rosids</taxon>
        <taxon>malvids</taxon>
        <taxon>Malvales</taxon>
        <taxon>Malvaceae</taxon>
        <taxon>Malvoideae</taxon>
        <taxon>Hibiscus</taxon>
    </lineage>
</organism>
<evidence type="ECO:0000313" key="1">
    <source>
        <dbReference type="EMBL" id="KAK8488355.1"/>
    </source>
</evidence>
<reference evidence="1 2" key="1">
    <citation type="journal article" date="2024" name="G3 (Bethesda)">
        <title>Genome assembly of Hibiscus sabdariffa L. provides insights into metabolisms of medicinal natural products.</title>
        <authorList>
            <person name="Kim T."/>
        </authorList>
    </citation>
    <scope>NUCLEOTIDE SEQUENCE [LARGE SCALE GENOMIC DNA]</scope>
    <source>
        <strain evidence="1">TK-2024</strain>
        <tissue evidence="1">Old leaves</tissue>
    </source>
</reference>
<dbReference type="EMBL" id="JBBPBM010001013">
    <property type="protein sequence ID" value="KAK8488355.1"/>
    <property type="molecule type" value="Genomic_DNA"/>
</dbReference>
<accession>A0ABR2A6X9</accession>
<proteinExistence type="predicted"/>
<protein>
    <recommendedName>
        <fullName evidence="3">RNase H type-1 domain-containing protein</fullName>
    </recommendedName>
</protein>
<sequence>MRLSRGWFKTNVDGACKKNEVVAWGVLRDDQGAWLWGFTRNLDTLAAMSRRCQIGEVLFNFPPLNVVTQLALEQQEVA</sequence>
<comment type="caution">
    <text evidence="1">The sequence shown here is derived from an EMBL/GenBank/DDBJ whole genome shotgun (WGS) entry which is preliminary data.</text>
</comment>
<name>A0ABR2A6X9_9ROSI</name>